<sequence>MNLCKRDILAFFKSLTILVVLLAVFIQPLAETMSFLADSSYELVHVDDEENIEKEEQQKDGKNELQILDLHNHLLEHGMGFSIYSSPNMYSNLYIEILIPPPDVA</sequence>
<accession>A0A023BX51</accession>
<organism evidence="1 2">
    <name type="scientific">Aquimarina atlantica</name>
    <dbReference type="NCBI Taxonomy" id="1317122"/>
    <lineage>
        <taxon>Bacteria</taxon>
        <taxon>Pseudomonadati</taxon>
        <taxon>Bacteroidota</taxon>
        <taxon>Flavobacteriia</taxon>
        <taxon>Flavobacteriales</taxon>
        <taxon>Flavobacteriaceae</taxon>
        <taxon>Aquimarina</taxon>
    </lineage>
</organism>
<evidence type="ECO:0000313" key="1">
    <source>
        <dbReference type="EMBL" id="EZH74626.1"/>
    </source>
</evidence>
<dbReference type="Proteomes" id="UP000023541">
    <property type="component" value="Unassembled WGS sequence"/>
</dbReference>
<dbReference type="eggNOG" id="ENOG5032J4H">
    <property type="taxonomic scope" value="Bacteria"/>
</dbReference>
<proteinExistence type="predicted"/>
<dbReference type="STRING" id="1317122.ATO12_12735"/>
<dbReference type="RefSeq" id="WP_034241209.1">
    <property type="nucleotide sequence ID" value="NZ_AQRA01000003.1"/>
</dbReference>
<dbReference type="EMBL" id="AQRA01000003">
    <property type="protein sequence ID" value="EZH74626.1"/>
    <property type="molecule type" value="Genomic_DNA"/>
</dbReference>
<reference evidence="1 2" key="1">
    <citation type="submission" date="2014-04" db="EMBL/GenBank/DDBJ databases">
        <title>Aquimarina sp. 22II-S11-z7 Genome Sequencing.</title>
        <authorList>
            <person name="Lai Q."/>
        </authorList>
    </citation>
    <scope>NUCLEOTIDE SEQUENCE [LARGE SCALE GENOMIC DNA]</scope>
    <source>
        <strain evidence="1 2">22II-S11-z7</strain>
    </source>
</reference>
<dbReference type="AlphaFoldDB" id="A0A023BX51"/>
<dbReference type="OrthoDB" id="1163158at2"/>
<protein>
    <submittedName>
        <fullName evidence="1">Uncharacterized protein</fullName>
    </submittedName>
</protein>
<name>A0A023BX51_9FLAO</name>
<keyword evidence="2" id="KW-1185">Reference proteome</keyword>
<comment type="caution">
    <text evidence="1">The sequence shown here is derived from an EMBL/GenBank/DDBJ whole genome shotgun (WGS) entry which is preliminary data.</text>
</comment>
<gene>
    <name evidence="1" type="ORF">ATO12_12735</name>
</gene>
<evidence type="ECO:0000313" key="2">
    <source>
        <dbReference type="Proteomes" id="UP000023541"/>
    </source>
</evidence>